<name>A0A6J4QG90_9PSEU</name>
<keyword evidence="1" id="KW-0472">Membrane</keyword>
<evidence type="ECO:0000256" key="1">
    <source>
        <dbReference type="SAM" id="Phobius"/>
    </source>
</evidence>
<reference evidence="2" key="1">
    <citation type="submission" date="2020-02" db="EMBL/GenBank/DDBJ databases">
        <authorList>
            <person name="Meier V. D."/>
        </authorList>
    </citation>
    <scope>NUCLEOTIDE SEQUENCE</scope>
    <source>
        <strain evidence="2">AVDCRST_MAG66</strain>
    </source>
</reference>
<sequence>MLVAGLLSALHAVAPEVFPGSWGWALTLLGVLVGLVPAAGAVLVAVLRRVTGSSGGAALLIVAIGVLTAGLVPLLAFIGAGQVMVRAPGVEVSGLDAADLESLAQPVGVPVVADYLGPLFDSQARYLSSGSVAGSFTFTEQTLFGVLPALLVGLPLFAVLFVLVQARTALRRGPRGLGRAFWLSLAAVAVLTAAVPAWTAVHLWFGIGFGAFAGMLVVPLAGAP</sequence>
<keyword evidence="1" id="KW-0812">Transmembrane</keyword>
<dbReference type="EMBL" id="CADCUS010000568">
    <property type="protein sequence ID" value="CAA9443338.1"/>
    <property type="molecule type" value="Genomic_DNA"/>
</dbReference>
<organism evidence="2">
    <name type="scientific">uncultured Pseudonocardia sp</name>
    <dbReference type="NCBI Taxonomy" id="211455"/>
    <lineage>
        <taxon>Bacteria</taxon>
        <taxon>Bacillati</taxon>
        <taxon>Actinomycetota</taxon>
        <taxon>Actinomycetes</taxon>
        <taxon>Pseudonocardiales</taxon>
        <taxon>Pseudonocardiaceae</taxon>
        <taxon>Pseudonocardia</taxon>
        <taxon>environmental samples</taxon>
    </lineage>
</organism>
<evidence type="ECO:0000313" key="2">
    <source>
        <dbReference type="EMBL" id="CAA9443338.1"/>
    </source>
</evidence>
<feature type="transmembrane region" description="Helical" evidence="1">
    <location>
        <begin position="25"/>
        <end position="47"/>
    </location>
</feature>
<feature type="transmembrane region" description="Helical" evidence="1">
    <location>
        <begin position="59"/>
        <end position="80"/>
    </location>
</feature>
<feature type="transmembrane region" description="Helical" evidence="1">
    <location>
        <begin position="203"/>
        <end position="223"/>
    </location>
</feature>
<gene>
    <name evidence="2" type="ORF">AVDCRST_MAG66-4166</name>
</gene>
<dbReference type="AlphaFoldDB" id="A0A6J4QG90"/>
<feature type="transmembrane region" description="Helical" evidence="1">
    <location>
        <begin position="176"/>
        <end position="197"/>
    </location>
</feature>
<feature type="non-terminal residue" evidence="2">
    <location>
        <position position="224"/>
    </location>
</feature>
<proteinExistence type="predicted"/>
<protein>
    <submittedName>
        <fullName evidence="2">Uncharacterized protein</fullName>
    </submittedName>
</protein>
<keyword evidence="1" id="KW-1133">Transmembrane helix</keyword>
<accession>A0A6J4QG90</accession>
<feature type="transmembrane region" description="Helical" evidence="1">
    <location>
        <begin position="143"/>
        <end position="164"/>
    </location>
</feature>